<keyword evidence="2" id="KW-0732">Signal</keyword>
<dbReference type="Proteomes" id="UP000016922">
    <property type="component" value="Unassembled WGS sequence"/>
</dbReference>
<protein>
    <submittedName>
        <fullName evidence="3">Uncharacterized protein</fullName>
    </submittedName>
</protein>
<evidence type="ECO:0000256" key="2">
    <source>
        <dbReference type="SAM" id="SignalP"/>
    </source>
</evidence>
<feature type="chain" id="PRO_5004508277" evidence="2">
    <location>
        <begin position="21"/>
        <end position="83"/>
    </location>
</feature>
<accession>S3DNM1</accession>
<feature type="region of interest" description="Disordered" evidence="1">
    <location>
        <begin position="16"/>
        <end position="55"/>
    </location>
</feature>
<sequence length="83" mass="8788">MKLRPIIALSLTAAAGVVPGKPNPSSGEDSGQKPAEPVHRNAQQPVNVNAQHQQTHERLFGGAQGWVKQADGSQKWVGGTVRN</sequence>
<dbReference type="EMBL" id="KE145369">
    <property type="protein sequence ID" value="EPE28073.1"/>
    <property type="molecule type" value="Genomic_DNA"/>
</dbReference>
<feature type="compositionally biased region" description="Polar residues" evidence="1">
    <location>
        <begin position="41"/>
        <end position="53"/>
    </location>
</feature>
<dbReference type="HOGENOM" id="CLU_2542775_0_0_1"/>
<feature type="signal peptide" evidence="2">
    <location>
        <begin position="1"/>
        <end position="20"/>
    </location>
</feature>
<proteinExistence type="predicted"/>
<evidence type="ECO:0000256" key="1">
    <source>
        <dbReference type="SAM" id="MobiDB-lite"/>
    </source>
</evidence>
<reference evidence="3 4" key="1">
    <citation type="journal article" date="2013" name="BMC Genomics">
        <title>Genomics-driven discovery of the pneumocandin biosynthetic gene cluster in the fungus Glarea lozoyensis.</title>
        <authorList>
            <person name="Chen L."/>
            <person name="Yue Q."/>
            <person name="Zhang X."/>
            <person name="Xiang M."/>
            <person name="Wang C."/>
            <person name="Li S."/>
            <person name="Che Y."/>
            <person name="Ortiz-Lopez F.J."/>
            <person name="Bills G.F."/>
            <person name="Liu X."/>
            <person name="An Z."/>
        </authorList>
    </citation>
    <scope>NUCLEOTIDE SEQUENCE [LARGE SCALE GENOMIC DNA]</scope>
    <source>
        <strain evidence="4">ATCC 20868 / MF5171</strain>
    </source>
</reference>
<evidence type="ECO:0000313" key="3">
    <source>
        <dbReference type="EMBL" id="EPE28073.1"/>
    </source>
</evidence>
<dbReference type="KEGG" id="glz:GLAREA_04864"/>
<dbReference type="AlphaFoldDB" id="S3DNM1"/>
<keyword evidence="4" id="KW-1185">Reference proteome</keyword>
<gene>
    <name evidence="3" type="ORF">GLAREA_04864</name>
</gene>
<dbReference type="GeneID" id="19463919"/>
<organism evidence="3 4">
    <name type="scientific">Glarea lozoyensis (strain ATCC 20868 / MF5171)</name>
    <dbReference type="NCBI Taxonomy" id="1116229"/>
    <lineage>
        <taxon>Eukaryota</taxon>
        <taxon>Fungi</taxon>
        <taxon>Dikarya</taxon>
        <taxon>Ascomycota</taxon>
        <taxon>Pezizomycotina</taxon>
        <taxon>Leotiomycetes</taxon>
        <taxon>Helotiales</taxon>
        <taxon>Helotiaceae</taxon>
        <taxon>Glarea</taxon>
    </lineage>
</organism>
<name>S3DNM1_GLAL2</name>
<evidence type="ECO:0000313" key="4">
    <source>
        <dbReference type="Proteomes" id="UP000016922"/>
    </source>
</evidence>
<dbReference type="RefSeq" id="XP_008085432.1">
    <property type="nucleotide sequence ID" value="XM_008087241.1"/>
</dbReference>